<reference evidence="1" key="1">
    <citation type="submission" date="2023-10" db="EMBL/GenBank/DDBJ databases">
        <title>Genome assembly of Pristionchus species.</title>
        <authorList>
            <person name="Yoshida K."/>
            <person name="Sommer R.J."/>
        </authorList>
    </citation>
    <scope>NUCLEOTIDE SEQUENCE</scope>
    <source>
        <strain evidence="1">RS5133</strain>
    </source>
</reference>
<protein>
    <recommendedName>
        <fullName evidence="3">N-acetyltransferase domain-containing protein</fullName>
    </recommendedName>
</protein>
<dbReference type="EMBL" id="BTSY01000004">
    <property type="protein sequence ID" value="GMT23172.1"/>
    <property type="molecule type" value="Genomic_DNA"/>
</dbReference>
<proteinExistence type="predicted"/>
<comment type="caution">
    <text evidence="1">The sequence shown here is derived from an EMBL/GenBank/DDBJ whole genome shotgun (WGS) entry which is preliminary data.</text>
</comment>
<dbReference type="Proteomes" id="UP001432322">
    <property type="component" value="Unassembled WGS sequence"/>
</dbReference>
<dbReference type="AlphaFoldDB" id="A0AAV5VZ20"/>
<dbReference type="InterPro" id="IPR016181">
    <property type="entry name" value="Acyl_CoA_acyltransferase"/>
</dbReference>
<evidence type="ECO:0000313" key="1">
    <source>
        <dbReference type="EMBL" id="GMT23172.1"/>
    </source>
</evidence>
<evidence type="ECO:0008006" key="3">
    <source>
        <dbReference type="Google" id="ProtNLM"/>
    </source>
</evidence>
<sequence>MPEIPAYKLIHHGTERLWADFTRMVRDLEWTSTDNTVLWATPRLASTKCIFAQRDDGDYFSTIFENTFKYCINAAFYLTVPSLQGCGLGSKIWKEAMERIKATGKIIGLRAVSNMVAKYTSGETKVEVSRLKKHKLTVDQMKEFCARYDRPSHCIQFYHEMDDDQCKDLLRFDREVTGRNRSAWLELFTASEESEVAVLFNDGKVVTYAGVSTVGHPSANTFKIGPCFASSVAEFAFLAKWLLMFVEKYPSDAKIIVAVLTGSVGERELSPVLGHRISDELVTLFSEIIESKMNLDKCYVPNNSHCHYDG</sequence>
<accession>A0AAV5VZ20</accession>
<organism evidence="1 2">
    <name type="scientific">Pristionchus fissidentatus</name>
    <dbReference type="NCBI Taxonomy" id="1538716"/>
    <lineage>
        <taxon>Eukaryota</taxon>
        <taxon>Metazoa</taxon>
        <taxon>Ecdysozoa</taxon>
        <taxon>Nematoda</taxon>
        <taxon>Chromadorea</taxon>
        <taxon>Rhabditida</taxon>
        <taxon>Rhabditina</taxon>
        <taxon>Diplogasteromorpha</taxon>
        <taxon>Diplogasteroidea</taxon>
        <taxon>Neodiplogasteridae</taxon>
        <taxon>Pristionchus</taxon>
    </lineage>
</organism>
<keyword evidence="2" id="KW-1185">Reference proteome</keyword>
<dbReference type="InterPro" id="IPR052729">
    <property type="entry name" value="Acyl/Acetyltrans_Enzymes"/>
</dbReference>
<dbReference type="SUPFAM" id="SSF55729">
    <property type="entry name" value="Acyl-CoA N-acyltransferases (Nat)"/>
    <property type="match status" value="1"/>
</dbReference>
<name>A0AAV5VZ20_9BILA</name>
<dbReference type="PANTHER" id="PTHR47237:SF1">
    <property type="entry name" value="SLL0310 PROTEIN"/>
    <property type="match status" value="1"/>
</dbReference>
<dbReference type="PANTHER" id="PTHR47237">
    <property type="entry name" value="SLL0310 PROTEIN"/>
    <property type="match status" value="1"/>
</dbReference>
<evidence type="ECO:0000313" key="2">
    <source>
        <dbReference type="Proteomes" id="UP001432322"/>
    </source>
</evidence>
<gene>
    <name evidence="1" type="ORF">PFISCL1PPCAC_14469</name>
</gene>